<feature type="transmembrane region" description="Helical" evidence="2">
    <location>
        <begin position="40"/>
        <end position="62"/>
    </location>
</feature>
<dbReference type="EMBL" id="CP054856">
    <property type="protein sequence ID" value="QVM84725.1"/>
    <property type="molecule type" value="Genomic_DNA"/>
</dbReference>
<dbReference type="InterPro" id="IPR032307">
    <property type="entry name" value="PepSY_TM-like_2"/>
</dbReference>
<feature type="region of interest" description="Disordered" evidence="1">
    <location>
        <begin position="1"/>
        <end position="27"/>
    </location>
</feature>
<reference evidence="3 4" key="1">
    <citation type="journal article" date="2021" name="Int. J. Syst. Evol. Microbiol.">
        <title>Novosphingobium decolorationis sp. nov., an aniline blue-decolourizing bacterium isolated from East Pacific sediment.</title>
        <authorList>
            <person name="Chen X."/>
            <person name="Dong B."/>
            <person name="Chen T."/>
            <person name="Ren N."/>
            <person name="Wang J."/>
            <person name="Xu Y."/>
            <person name="Yang J."/>
            <person name="Zhu S."/>
            <person name="Chen J."/>
        </authorList>
    </citation>
    <scope>NUCLEOTIDE SEQUENCE [LARGE SCALE GENOMIC DNA]</scope>
    <source>
        <strain evidence="3 4">502str22</strain>
    </source>
</reference>
<feature type="transmembrane region" description="Helical" evidence="2">
    <location>
        <begin position="178"/>
        <end position="201"/>
    </location>
</feature>
<dbReference type="Pfam" id="PF16357">
    <property type="entry name" value="PepSY_TM_like_2"/>
    <property type="match status" value="1"/>
</dbReference>
<evidence type="ECO:0000256" key="1">
    <source>
        <dbReference type="SAM" id="MobiDB-lite"/>
    </source>
</evidence>
<feature type="transmembrane region" description="Helical" evidence="2">
    <location>
        <begin position="207"/>
        <end position="227"/>
    </location>
</feature>
<accession>A0ABX8E944</accession>
<feature type="compositionally biased region" description="Basic and acidic residues" evidence="1">
    <location>
        <begin position="1"/>
        <end position="10"/>
    </location>
</feature>
<name>A0ABX8E944_9SPHN</name>
<dbReference type="PANTHER" id="PTHR40115:SF1">
    <property type="entry name" value="INNER MEMBRANE PROTEIN WITH PEPSY TM HELIX"/>
    <property type="match status" value="1"/>
</dbReference>
<evidence type="ECO:0000313" key="3">
    <source>
        <dbReference type="EMBL" id="QVM84725.1"/>
    </source>
</evidence>
<keyword evidence="2" id="KW-1133">Transmembrane helix</keyword>
<proteinExistence type="predicted"/>
<organism evidence="3 4">
    <name type="scientific">Novosphingobium decolorationis</name>
    <dbReference type="NCBI Taxonomy" id="2698673"/>
    <lineage>
        <taxon>Bacteria</taxon>
        <taxon>Pseudomonadati</taxon>
        <taxon>Pseudomonadota</taxon>
        <taxon>Alphaproteobacteria</taxon>
        <taxon>Sphingomonadales</taxon>
        <taxon>Sphingomonadaceae</taxon>
        <taxon>Novosphingobium</taxon>
    </lineage>
</organism>
<gene>
    <name evidence="3" type="ORF">HT578_14460</name>
</gene>
<evidence type="ECO:0000313" key="4">
    <source>
        <dbReference type="Proteomes" id="UP000677126"/>
    </source>
</evidence>
<keyword evidence="2" id="KW-0812">Transmembrane</keyword>
<keyword evidence="4" id="KW-1185">Reference proteome</keyword>
<dbReference type="PANTHER" id="PTHR40115">
    <property type="entry name" value="INNER MEMBRANE PROTEIN WITH PEPSY TM HELIX"/>
    <property type="match status" value="1"/>
</dbReference>
<sequence length="228" mass="24773">MHARTSEAKGTRHTAPASTPGTARRPRKARAFWMKQLHTWHWISAALSLVGMLLFTVTGFTLNHAADIPAEPVRAEMEGALSSQTLRLLDTEDTQARPLPPPVAAAVRDITGLATAGIEADWSAPGEIYLAMPGPGSDAWVSIDTETGEVLAERTDRGWLSYLNDLHKGRNTGSAWGWFIDLFALACLVFTLTGLVLLQLHARNRPLTWPLTGLGLVIPLAVALLFIH</sequence>
<protein>
    <submittedName>
        <fullName evidence="3">PepSY-associated TM helix domain-containing protein</fullName>
    </submittedName>
</protein>
<dbReference type="Proteomes" id="UP000677126">
    <property type="component" value="Chromosome"/>
</dbReference>
<evidence type="ECO:0000256" key="2">
    <source>
        <dbReference type="SAM" id="Phobius"/>
    </source>
</evidence>
<keyword evidence="2" id="KW-0472">Membrane</keyword>